<evidence type="ECO:0000313" key="1">
    <source>
        <dbReference type="EMBL" id="MQL80783.1"/>
    </source>
</evidence>
<name>A0A843UI48_COLES</name>
<accession>A0A843UI48</accession>
<evidence type="ECO:0000313" key="2">
    <source>
        <dbReference type="Proteomes" id="UP000652761"/>
    </source>
</evidence>
<dbReference type="EMBL" id="NMUH01000525">
    <property type="protein sequence ID" value="MQL80783.1"/>
    <property type="molecule type" value="Genomic_DNA"/>
</dbReference>
<keyword evidence="2" id="KW-1185">Reference proteome</keyword>
<reference evidence="1" key="1">
    <citation type="submission" date="2017-07" db="EMBL/GenBank/DDBJ databases">
        <title>Taro Niue Genome Assembly and Annotation.</title>
        <authorList>
            <person name="Atibalentja N."/>
            <person name="Keating K."/>
            <person name="Fields C.J."/>
        </authorList>
    </citation>
    <scope>NUCLEOTIDE SEQUENCE</scope>
    <source>
        <strain evidence="1">Niue_2</strain>
        <tissue evidence="1">Leaf</tissue>
    </source>
</reference>
<protein>
    <submittedName>
        <fullName evidence="1">Uncharacterized protein</fullName>
    </submittedName>
</protein>
<organism evidence="1 2">
    <name type="scientific">Colocasia esculenta</name>
    <name type="common">Wild taro</name>
    <name type="synonym">Arum esculentum</name>
    <dbReference type="NCBI Taxonomy" id="4460"/>
    <lineage>
        <taxon>Eukaryota</taxon>
        <taxon>Viridiplantae</taxon>
        <taxon>Streptophyta</taxon>
        <taxon>Embryophyta</taxon>
        <taxon>Tracheophyta</taxon>
        <taxon>Spermatophyta</taxon>
        <taxon>Magnoliopsida</taxon>
        <taxon>Liliopsida</taxon>
        <taxon>Araceae</taxon>
        <taxon>Aroideae</taxon>
        <taxon>Colocasieae</taxon>
        <taxon>Colocasia</taxon>
    </lineage>
</organism>
<sequence>MSGKATASYVAFRAIRRFGGVFGVFSPRGRCVEREKCRVGLVLHVLHGGREIPPRFDAWIVCVVCLMRYLLYKP</sequence>
<comment type="caution">
    <text evidence="1">The sequence shown here is derived from an EMBL/GenBank/DDBJ whole genome shotgun (WGS) entry which is preliminary data.</text>
</comment>
<dbReference type="AlphaFoldDB" id="A0A843UI48"/>
<gene>
    <name evidence="1" type="ORF">Taro_013230</name>
</gene>
<proteinExistence type="predicted"/>
<dbReference type="Proteomes" id="UP000652761">
    <property type="component" value="Unassembled WGS sequence"/>
</dbReference>